<dbReference type="eggNOG" id="ENOG5032TEN">
    <property type="taxonomic scope" value="Bacteria"/>
</dbReference>
<dbReference type="KEGG" id="scy:SCATT_25170"/>
<dbReference type="HOGENOM" id="CLU_3066569_0_0_11"/>
<reference evidence="2" key="1">
    <citation type="submission" date="2011-12" db="EMBL/GenBank/DDBJ databases">
        <title>Complete genome sequence of Streptomyces cattleya strain DSM 46488.</title>
        <authorList>
            <person name="Ou H.-Y."/>
            <person name="Li P."/>
            <person name="Zhao C."/>
            <person name="O'Hagan D."/>
            <person name="Deng Z."/>
        </authorList>
    </citation>
    <scope>NUCLEOTIDE SEQUENCE [LARGE SCALE GENOMIC DNA]</scope>
    <source>
        <strain evidence="2">ATCC 35852 / DSM 46488 / JCM 4925 / NBRC 14057 / NRRL 8057</strain>
    </source>
</reference>
<dbReference type="AlphaFoldDB" id="G8WU66"/>
<protein>
    <submittedName>
        <fullName evidence="1">Uncharacterized protein</fullName>
    </submittedName>
</protein>
<evidence type="ECO:0000313" key="1">
    <source>
        <dbReference type="EMBL" id="AEW94888.1"/>
    </source>
</evidence>
<organism evidence="1 2">
    <name type="scientific">Streptantibioticus cattleyicolor (strain ATCC 35852 / DSM 46488 / JCM 4925 / NBRC 14057 / NRRL 8057)</name>
    <name type="common">Streptomyces cattleya</name>
    <dbReference type="NCBI Taxonomy" id="1003195"/>
    <lineage>
        <taxon>Bacteria</taxon>
        <taxon>Bacillati</taxon>
        <taxon>Actinomycetota</taxon>
        <taxon>Actinomycetes</taxon>
        <taxon>Kitasatosporales</taxon>
        <taxon>Streptomycetaceae</taxon>
        <taxon>Streptantibioticus</taxon>
    </lineage>
</organism>
<sequence>MYERGGEIVPDETRSFNFGTRVVRALTWQEHLSPDPIVSLDPATLDALDAEES</sequence>
<accession>G8WU66</accession>
<keyword evidence="2" id="KW-1185">Reference proteome</keyword>
<gene>
    <name evidence="1" type="ordered locus">SCATT_25170</name>
</gene>
<evidence type="ECO:0000313" key="2">
    <source>
        <dbReference type="Proteomes" id="UP000007842"/>
    </source>
</evidence>
<dbReference type="EMBL" id="CP003219">
    <property type="protein sequence ID" value="AEW94888.1"/>
    <property type="molecule type" value="Genomic_DNA"/>
</dbReference>
<proteinExistence type="predicted"/>
<name>G8WU66_STREN</name>
<dbReference type="PATRIC" id="fig|1003195.29.peg.2521"/>
<dbReference type="Proteomes" id="UP000007842">
    <property type="component" value="Chromosome"/>
</dbReference>